<reference evidence="2" key="1">
    <citation type="journal article" date="2014" name="Front. Microbiol.">
        <title>High frequency of phylogenetically diverse reductive dehalogenase-homologous genes in deep subseafloor sedimentary metagenomes.</title>
        <authorList>
            <person name="Kawai M."/>
            <person name="Futagami T."/>
            <person name="Toyoda A."/>
            <person name="Takaki Y."/>
            <person name="Nishi S."/>
            <person name="Hori S."/>
            <person name="Arai W."/>
            <person name="Tsubouchi T."/>
            <person name="Morono Y."/>
            <person name="Uchiyama I."/>
            <person name="Ito T."/>
            <person name="Fujiyama A."/>
            <person name="Inagaki F."/>
            <person name="Takami H."/>
        </authorList>
    </citation>
    <scope>NUCLEOTIDE SEQUENCE</scope>
    <source>
        <strain evidence="2">Expedition CK06-06</strain>
    </source>
</reference>
<dbReference type="Pfam" id="PF23571">
    <property type="entry name" value="GH3_M"/>
    <property type="match status" value="1"/>
</dbReference>
<dbReference type="AlphaFoldDB" id="X1M877"/>
<comment type="caution">
    <text evidence="2">The sequence shown here is derived from an EMBL/GenBank/DDBJ whole genome shotgun (WGS) entry which is preliminary data.</text>
</comment>
<dbReference type="GO" id="GO:0005737">
    <property type="term" value="C:cytoplasm"/>
    <property type="evidence" value="ECO:0007669"/>
    <property type="project" value="TreeGrafter"/>
</dbReference>
<dbReference type="InterPro" id="IPR004993">
    <property type="entry name" value="GH3"/>
</dbReference>
<protein>
    <recommendedName>
        <fullName evidence="1">GH3 middle domain-containing protein</fullName>
    </recommendedName>
</protein>
<dbReference type="EMBL" id="BARV01010875">
    <property type="protein sequence ID" value="GAI02544.1"/>
    <property type="molecule type" value="Genomic_DNA"/>
</dbReference>
<dbReference type="GO" id="GO:0016881">
    <property type="term" value="F:acid-amino acid ligase activity"/>
    <property type="evidence" value="ECO:0007669"/>
    <property type="project" value="TreeGrafter"/>
</dbReference>
<evidence type="ECO:0000313" key="2">
    <source>
        <dbReference type="EMBL" id="GAI02544.1"/>
    </source>
</evidence>
<proteinExistence type="predicted"/>
<feature type="non-terminal residue" evidence="2">
    <location>
        <position position="266"/>
    </location>
</feature>
<dbReference type="InterPro" id="IPR055377">
    <property type="entry name" value="GH3_M"/>
</dbReference>
<dbReference type="PANTHER" id="PTHR31901">
    <property type="entry name" value="GH3 DOMAIN-CONTAINING PROTEIN"/>
    <property type="match status" value="1"/>
</dbReference>
<accession>X1M877</accession>
<dbReference type="PANTHER" id="PTHR31901:SF9">
    <property type="entry name" value="GH3 DOMAIN-CONTAINING PROTEIN"/>
    <property type="match status" value="1"/>
</dbReference>
<sequence>IPFKNGVKLLHAMAQTPFLTGTIAYKLKEELGFDFLPPLRESEEMSFEERVDKGFRLALSEGMTGFYGLAGVLVGIGEKFRQGSGNTKFSRLPSQPKILFRLAKGLIKSKLARRPMLPKDLWTLKVISSMGTDSTIYKERIKDLWGRVPLEVYGNSETTVIATQTWDYDGMVFFPNLNFLEFIPEKEHFKWQLNHSYQPKTVLLDEVEAGESYELVITNFHGGAMVRYRVGDMIRITALRNEKLNIDIPQMVFERRADDLIDLGFM</sequence>
<dbReference type="Gene3D" id="3.40.50.12780">
    <property type="entry name" value="N-terminal domain of ligase-like"/>
    <property type="match status" value="1"/>
</dbReference>
<feature type="domain" description="GH3 middle" evidence="1">
    <location>
        <begin position="172"/>
        <end position="253"/>
    </location>
</feature>
<evidence type="ECO:0000259" key="1">
    <source>
        <dbReference type="Pfam" id="PF23571"/>
    </source>
</evidence>
<gene>
    <name evidence="2" type="ORF">S06H3_20879</name>
</gene>
<feature type="non-terminal residue" evidence="2">
    <location>
        <position position="1"/>
    </location>
</feature>
<name>X1M877_9ZZZZ</name>
<organism evidence="2">
    <name type="scientific">marine sediment metagenome</name>
    <dbReference type="NCBI Taxonomy" id="412755"/>
    <lineage>
        <taxon>unclassified sequences</taxon>
        <taxon>metagenomes</taxon>
        <taxon>ecological metagenomes</taxon>
    </lineage>
</organism>
<dbReference type="InterPro" id="IPR042099">
    <property type="entry name" value="ANL_N_sf"/>
</dbReference>